<dbReference type="PANTHER" id="PTHR12356:SF18">
    <property type="entry name" value="NUDC DOMAIN-CONTAINING PROTEIN 2"/>
    <property type="match status" value="1"/>
</dbReference>
<accession>A0A210Q2K8</accession>
<evidence type="ECO:0000313" key="3">
    <source>
        <dbReference type="Proteomes" id="UP000242188"/>
    </source>
</evidence>
<protein>
    <submittedName>
        <fullName evidence="2">NudC domain-containing protein 2</fullName>
    </submittedName>
</protein>
<dbReference type="GO" id="GO:0006457">
    <property type="term" value="P:protein folding"/>
    <property type="evidence" value="ECO:0007669"/>
    <property type="project" value="TreeGrafter"/>
</dbReference>
<dbReference type="PANTHER" id="PTHR12356">
    <property type="entry name" value="NUCLEAR MOVEMENT PROTEIN NUDC"/>
    <property type="match status" value="1"/>
</dbReference>
<organism evidence="2 3">
    <name type="scientific">Mizuhopecten yessoensis</name>
    <name type="common">Japanese scallop</name>
    <name type="synonym">Patinopecten yessoensis</name>
    <dbReference type="NCBI Taxonomy" id="6573"/>
    <lineage>
        <taxon>Eukaryota</taxon>
        <taxon>Metazoa</taxon>
        <taxon>Spiralia</taxon>
        <taxon>Lophotrochozoa</taxon>
        <taxon>Mollusca</taxon>
        <taxon>Bivalvia</taxon>
        <taxon>Autobranchia</taxon>
        <taxon>Pteriomorphia</taxon>
        <taxon>Pectinida</taxon>
        <taxon>Pectinoidea</taxon>
        <taxon>Pectinidae</taxon>
        <taxon>Mizuhopecten</taxon>
    </lineage>
</organism>
<dbReference type="InterPro" id="IPR007052">
    <property type="entry name" value="CS_dom"/>
</dbReference>
<evidence type="ECO:0000313" key="2">
    <source>
        <dbReference type="EMBL" id="OWF42988.1"/>
    </source>
</evidence>
<dbReference type="STRING" id="6573.A0A210Q2K8"/>
<dbReference type="InterPro" id="IPR037898">
    <property type="entry name" value="NudC_fam"/>
</dbReference>
<dbReference type="GO" id="GO:0005737">
    <property type="term" value="C:cytoplasm"/>
    <property type="evidence" value="ECO:0007669"/>
    <property type="project" value="TreeGrafter"/>
</dbReference>
<dbReference type="AlphaFoldDB" id="A0A210Q2K8"/>
<dbReference type="GO" id="GO:0051082">
    <property type="term" value="F:unfolded protein binding"/>
    <property type="evidence" value="ECO:0007669"/>
    <property type="project" value="TreeGrafter"/>
</dbReference>
<dbReference type="Proteomes" id="UP000242188">
    <property type="component" value="Unassembled WGS sequence"/>
</dbReference>
<proteinExistence type="predicted"/>
<keyword evidence="3" id="KW-1185">Reference proteome</keyword>
<sequence>MFAIYCGIRLLLFQAFRHRAMINHAMANFDERSGIIPSITDWGHWCQTLEEIFIEIAIPTGTSVKEIKCLIKPKHIKIEVRSRIFFEGELFSVIHADDSIWTFGKPVMLLTLFGMNISKNTARDSSF</sequence>
<reference evidence="2 3" key="1">
    <citation type="journal article" date="2017" name="Nat. Ecol. Evol.">
        <title>Scallop genome provides insights into evolution of bilaterian karyotype and development.</title>
        <authorList>
            <person name="Wang S."/>
            <person name="Zhang J."/>
            <person name="Jiao W."/>
            <person name="Li J."/>
            <person name="Xun X."/>
            <person name="Sun Y."/>
            <person name="Guo X."/>
            <person name="Huan P."/>
            <person name="Dong B."/>
            <person name="Zhang L."/>
            <person name="Hu X."/>
            <person name="Sun X."/>
            <person name="Wang J."/>
            <person name="Zhao C."/>
            <person name="Wang Y."/>
            <person name="Wang D."/>
            <person name="Huang X."/>
            <person name="Wang R."/>
            <person name="Lv J."/>
            <person name="Li Y."/>
            <person name="Zhang Z."/>
            <person name="Liu B."/>
            <person name="Lu W."/>
            <person name="Hui Y."/>
            <person name="Liang J."/>
            <person name="Zhou Z."/>
            <person name="Hou R."/>
            <person name="Li X."/>
            <person name="Liu Y."/>
            <person name="Li H."/>
            <person name="Ning X."/>
            <person name="Lin Y."/>
            <person name="Zhao L."/>
            <person name="Xing Q."/>
            <person name="Dou J."/>
            <person name="Li Y."/>
            <person name="Mao J."/>
            <person name="Guo H."/>
            <person name="Dou H."/>
            <person name="Li T."/>
            <person name="Mu C."/>
            <person name="Jiang W."/>
            <person name="Fu Q."/>
            <person name="Fu X."/>
            <person name="Miao Y."/>
            <person name="Liu J."/>
            <person name="Yu Q."/>
            <person name="Li R."/>
            <person name="Liao H."/>
            <person name="Li X."/>
            <person name="Kong Y."/>
            <person name="Jiang Z."/>
            <person name="Chourrout D."/>
            <person name="Li R."/>
            <person name="Bao Z."/>
        </authorList>
    </citation>
    <scope>NUCLEOTIDE SEQUENCE [LARGE SCALE GENOMIC DNA]</scope>
    <source>
        <strain evidence="2 3">PY_sf001</strain>
    </source>
</reference>
<dbReference type="EMBL" id="NEDP02005183">
    <property type="protein sequence ID" value="OWF42988.1"/>
    <property type="molecule type" value="Genomic_DNA"/>
</dbReference>
<name>A0A210Q2K8_MIZYE</name>
<dbReference type="Gene3D" id="2.60.40.790">
    <property type="match status" value="1"/>
</dbReference>
<comment type="caution">
    <text evidence="2">The sequence shown here is derived from an EMBL/GenBank/DDBJ whole genome shotgun (WGS) entry which is preliminary data.</text>
</comment>
<evidence type="ECO:0000259" key="1">
    <source>
        <dbReference type="PROSITE" id="PS51203"/>
    </source>
</evidence>
<dbReference type="SUPFAM" id="SSF49764">
    <property type="entry name" value="HSP20-like chaperones"/>
    <property type="match status" value="1"/>
</dbReference>
<dbReference type="InterPro" id="IPR008978">
    <property type="entry name" value="HSP20-like_chaperone"/>
</dbReference>
<dbReference type="Pfam" id="PF04969">
    <property type="entry name" value="CS"/>
    <property type="match status" value="1"/>
</dbReference>
<gene>
    <name evidence="2" type="ORF">KP79_PYT01975</name>
</gene>
<dbReference type="PROSITE" id="PS51203">
    <property type="entry name" value="CS"/>
    <property type="match status" value="1"/>
</dbReference>
<feature type="domain" description="CS" evidence="1">
    <location>
        <begin position="38"/>
        <end position="127"/>
    </location>
</feature>